<reference evidence="2 3" key="1">
    <citation type="submission" date="2018-03" db="EMBL/GenBank/DDBJ databases">
        <authorList>
            <person name="Keele B.F."/>
        </authorList>
    </citation>
    <scope>NUCLEOTIDE SEQUENCE [LARGE SCALE GENOMIC DNA]</scope>
    <source>
        <strain evidence="2 3">YL28-9</strain>
    </source>
</reference>
<sequence>MQSILLTNIEEKEIASIQFPGLDLLTDRRADSLPGLSEGNDSRMGDKLSKTRPNSTLRAILRKTNLL</sequence>
<evidence type="ECO:0000313" key="2">
    <source>
        <dbReference type="EMBL" id="PST82552.1"/>
    </source>
</evidence>
<dbReference type="AlphaFoldDB" id="A0A2T3HJD9"/>
<dbReference type="Proteomes" id="UP000240912">
    <property type="component" value="Unassembled WGS sequence"/>
</dbReference>
<protein>
    <submittedName>
        <fullName evidence="2">Uncharacterized protein</fullName>
    </submittedName>
</protein>
<comment type="caution">
    <text evidence="2">The sequence shown here is derived from an EMBL/GenBank/DDBJ whole genome shotgun (WGS) entry which is preliminary data.</text>
</comment>
<evidence type="ECO:0000256" key="1">
    <source>
        <dbReference type="SAM" id="MobiDB-lite"/>
    </source>
</evidence>
<name>A0A2T3HJD9_9SPHI</name>
<gene>
    <name evidence="2" type="ORF">C7T94_07725</name>
</gene>
<feature type="region of interest" description="Disordered" evidence="1">
    <location>
        <begin position="30"/>
        <end position="53"/>
    </location>
</feature>
<dbReference type="RefSeq" id="WP_107214811.1">
    <property type="nucleotide sequence ID" value="NZ_KZ686269.1"/>
</dbReference>
<dbReference type="EMBL" id="PYLS01000005">
    <property type="protein sequence ID" value="PST82552.1"/>
    <property type="molecule type" value="Genomic_DNA"/>
</dbReference>
<keyword evidence="3" id="KW-1185">Reference proteome</keyword>
<evidence type="ECO:0000313" key="3">
    <source>
        <dbReference type="Proteomes" id="UP000240912"/>
    </source>
</evidence>
<proteinExistence type="predicted"/>
<feature type="compositionally biased region" description="Basic and acidic residues" evidence="1">
    <location>
        <begin position="40"/>
        <end position="49"/>
    </location>
</feature>
<dbReference type="OrthoDB" id="9877712at2"/>
<organism evidence="2 3">
    <name type="scientific">Pedobacter yulinensis</name>
    <dbReference type="NCBI Taxonomy" id="2126353"/>
    <lineage>
        <taxon>Bacteria</taxon>
        <taxon>Pseudomonadati</taxon>
        <taxon>Bacteroidota</taxon>
        <taxon>Sphingobacteriia</taxon>
        <taxon>Sphingobacteriales</taxon>
        <taxon>Sphingobacteriaceae</taxon>
        <taxon>Pedobacter</taxon>
    </lineage>
</organism>
<accession>A0A2T3HJD9</accession>